<accession>A0A5E6T9P4</accession>
<evidence type="ECO:0000313" key="2">
    <source>
        <dbReference type="EMBL" id="VVM89222.1"/>
    </source>
</evidence>
<dbReference type="Proteomes" id="UP000399692">
    <property type="component" value="Unassembled WGS sequence"/>
</dbReference>
<name>A0A5E6T9P4_PSEFL</name>
<evidence type="ECO:0000256" key="1">
    <source>
        <dbReference type="SAM" id="MobiDB-lite"/>
    </source>
</evidence>
<evidence type="ECO:0008006" key="4">
    <source>
        <dbReference type="Google" id="ProtNLM"/>
    </source>
</evidence>
<dbReference type="EMBL" id="CABVHF010000008">
    <property type="protein sequence ID" value="VVM89222.1"/>
    <property type="molecule type" value="Genomic_DNA"/>
</dbReference>
<dbReference type="Pfam" id="PF11275">
    <property type="entry name" value="DUF3077"/>
    <property type="match status" value="1"/>
</dbReference>
<organism evidence="2 3">
    <name type="scientific">Pseudomonas fluorescens</name>
    <dbReference type="NCBI Taxonomy" id="294"/>
    <lineage>
        <taxon>Bacteria</taxon>
        <taxon>Pseudomonadati</taxon>
        <taxon>Pseudomonadota</taxon>
        <taxon>Gammaproteobacteria</taxon>
        <taxon>Pseudomonadales</taxon>
        <taxon>Pseudomonadaceae</taxon>
        <taxon>Pseudomonas</taxon>
    </lineage>
</organism>
<dbReference type="OrthoDB" id="6898458at2"/>
<reference evidence="2 3" key="1">
    <citation type="submission" date="2019-09" db="EMBL/GenBank/DDBJ databases">
        <authorList>
            <person name="Chandra G."/>
            <person name="Truman W A."/>
        </authorList>
    </citation>
    <scope>NUCLEOTIDE SEQUENCE [LARGE SCALE GENOMIC DNA]</scope>
    <source>
        <strain evidence="2">PS631</strain>
    </source>
</reference>
<dbReference type="AlphaFoldDB" id="A0A5E6T9P4"/>
<sequence>MNDDQKTNVTAGVETFFESGERSSHIFRVMPGVPFEHAYEHVSVLLGYIKHLVREGDMENDHKLLGAADYLSTFAKAIMDDIEIARNRAQRTTAKKQEGPLGGPTLRSQPSTR</sequence>
<protein>
    <recommendedName>
        <fullName evidence="4">DUF3077 domain-containing protein</fullName>
    </recommendedName>
</protein>
<evidence type="ECO:0000313" key="3">
    <source>
        <dbReference type="Proteomes" id="UP000399692"/>
    </source>
</evidence>
<gene>
    <name evidence="2" type="ORF">PS631_02751</name>
</gene>
<feature type="region of interest" description="Disordered" evidence="1">
    <location>
        <begin position="89"/>
        <end position="113"/>
    </location>
</feature>
<proteinExistence type="predicted"/>
<dbReference type="InterPro" id="IPR021427">
    <property type="entry name" value="DUF3077"/>
</dbReference>